<dbReference type="Proteomes" id="UP001049176">
    <property type="component" value="Chromosome 10"/>
</dbReference>
<feature type="region of interest" description="Disordered" evidence="1">
    <location>
        <begin position="223"/>
        <end position="308"/>
    </location>
</feature>
<keyword evidence="3" id="KW-1185">Reference proteome</keyword>
<feature type="compositionally biased region" description="Basic residues" evidence="1">
    <location>
        <begin position="74"/>
        <end position="91"/>
    </location>
</feature>
<feature type="region of interest" description="Disordered" evidence="1">
    <location>
        <begin position="1"/>
        <end position="171"/>
    </location>
</feature>
<feature type="compositionally biased region" description="Basic and acidic residues" evidence="1">
    <location>
        <begin position="139"/>
        <end position="148"/>
    </location>
</feature>
<sequence>MQRLLATLSSPFSGNNQRGRSTEPIIVSSSRVVDYRESRSGRNTETRHTHRGSDGHLSSKSLNLGSHYSEASRRSQHGRRRQSPRQHRYRTRSPSSDRSSERSRSSTRNRTSRHYRHPATSRDHHLRPLTPPHRQVLNTREKSADVRRSASLPRHSVRDNGHRSPMEGHGHKVFRAPSIHTEASLWTSDAPSRSSTVGMPMPDAHYVTPPRPTFYDPYMEYSSHPRYPPPPQYPPGHYSVGHGPGLRHTYRSPSPPPLPSYPGPLPRPIDHYPHSSGPRSRFVSHSRPGPNGPPTYRTPPPMPGPMPWGHTTSYASTVVGPGPRYFDLQDFNTLHAGNTPLPSVVGLQRERNSKRSWQI</sequence>
<feature type="compositionally biased region" description="Pro residues" evidence="1">
    <location>
        <begin position="290"/>
        <end position="306"/>
    </location>
</feature>
<gene>
    <name evidence="2" type="ORF">E1B28_002360</name>
</gene>
<reference evidence="2" key="1">
    <citation type="journal article" date="2021" name="Genome Biol. Evol.">
        <title>The assembled and annotated genome of the fairy-ring fungus Marasmius oreades.</title>
        <authorList>
            <person name="Hiltunen M."/>
            <person name="Ament-Velasquez S.L."/>
            <person name="Johannesson H."/>
        </authorList>
    </citation>
    <scope>NUCLEOTIDE SEQUENCE</scope>
    <source>
        <strain evidence="2">03SP1</strain>
    </source>
</reference>
<evidence type="ECO:0000313" key="3">
    <source>
        <dbReference type="Proteomes" id="UP001049176"/>
    </source>
</evidence>
<name>A0A9P7ULJ3_9AGAR</name>
<dbReference type="EMBL" id="CM032190">
    <property type="protein sequence ID" value="KAG7086405.1"/>
    <property type="molecule type" value="Genomic_DNA"/>
</dbReference>
<feature type="compositionally biased region" description="Basic and acidic residues" evidence="1">
    <location>
        <begin position="33"/>
        <end position="54"/>
    </location>
</feature>
<dbReference type="RefSeq" id="XP_043002876.1">
    <property type="nucleotide sequence ID" value="XM_043159276.1"/>
</dbReference>
<accession>A0A9P7ULJ3</accession>
<feature type="compositionally biased region" description="Polar residues" evidence="1">
    <location>
        <begin position="7"/>
        <end position="19"/>
    </location>
</feature>
<dbReference type="KEGG" id="more:E1B28_002360"/>
<protein>
    <submittedName>
        <fullName evidence="2">Uncharacterized protein</fullName>
    </submittedName>
</protein>
<feature type="compositionally biased region" description="Basic residues" evidence="1">
    <location>
        <begin position="105"/>
        <end position="127"/>
    </location>
</feature>
<proteinExistence type="predicted"/>
<evidence type="ECO:0000313" key="2">
    <source>
        <dbReference type="EMBL" id="KAG7086405.1"/>
    </source>
</evidence>
<dbReference type="GeneID" id="66071436"/>
<dbReference type="AlphaFoldDB" id="A0A9P7ULJ3"/>
<feature type="compositionally biased region" description="Polar residues" evidence="1">
    <location>
        <begin position="56"/>
        <end position="66"/>
    </location>
</feature>
<feature type="compositionally biased region" description="Pro residues" evidence="1">
    <location>
        <begin position="253"/>
        <end position="267"/>
    </location>
</feature>
<comment type="caution">
    <text evidence="2">The sequence shown here is derived from an EMBL/GenBank/DDBJ whole genome shotgun (WGS) entry which is preliminary data.</text>
</comment>
<evidence type="ECO:0000256" key="1">
    <source>
        <dbReference type="SAM" id="MobiDB-lite"/>
    </source>
</evidence>
<organism evidence="2 3">
    <name type="scientific">Marasmius oreades</name>
    <name type="common">fairy-ring Marasmius</name>
    <dbReference type="NCBI Taxonomy" id="181124"/>
    <lineage>
        <taxon>Eukaryota</taxon>
        <taxon>Fungi</taxon>
        <taxon>Dikarya</taxon>
        <taxon>Basidiomycota</taxon>
        <taxon>Agaricomycotina</taxon>
        <taxon>Agaricomycetes</taxon>
        <taxon>Agaricomycetidae</taxon>
        <taxon>Agaricales</taxon>
        <taxon>Marasmiineae</taxon>
        <taxon>Marasmiaceae</taxon>
        <taxon>Marasmius</taxon>
    </lineage>
</organism>
<feature type="compositionally biased region" description="Basic and acidic residues" evidence="1">
    <location>
        <begin position="156"/>
        <end position="170"/>
    </location>
</feature>